<feature type="chain" id="PRO_5002042604" description="Secreted protein" evidence="1">
    <location>
        <begin position="27"/>
        <end position="70"/>
    </location>
</feature>
<sequence>MKSGNWPVIAMPTLLWLCCDRVLVWASYVSVHKYILLSSRQTEFVAILVAHWCSCTARGVVFIAVQGKCL</sequence>
<keyword evidence="1" id="KW-0732">Signal</keyword>
<evidence type="ECO:0000313" key="2">
    <source>
        <dbReference type="EMBL" id="JAD49729.1"/>
    </source>
</evidence>
<organism evidence="2">
    <name type="scientific">Arundo donax</name>
    <name type="common">Giant reed</name>
    <name type="synonym">Donax arundinaceus</name>
    <dbReference type="NCBI Taxonomy" id="35708"/>
    <lineage>
        <taxon>Eukaryota</taxon>
        <taxon>Viridiplantae</taxon>
        <taxon>Streptophyta</taxon>
        <taxon>Embryophyta</taxon>
        <taxon>Tracheophyta</taxon>
        <taxon>Spermatophyta</taxon>
        <taxon>Magnoliopsida</taxon>
        <taxon>Liliopsida</taxon>
        <taxon>Poales</taxon>
        <taxon>Poaceae</taxon>
        <taxon>PACMAD clade</taxon>
        <taxon>Arundinoideae</taxon>
        <taxon>Arundineae</taxon>
        <taxon>Arundo</taxon>
    </lineage>
</organism>
<reference evidence="2" key="1">
    <citation type="submission" date="2014-09" db="EMBL/GenBank/DDBJ databases">
        <authorList>
            <person name="Magalhaes I.L.F."/>
            <person name="Oliveira U."/>
            <person name="Santos F.R."/>
            <person name="Vidigal T.H.D.A."/>
            <person name="Brescovit A.D."/>
            <person name="Santos A.J."/>
        </authorList>
    </citation>
    <scope>NUCLEOTIDE SEQUENCE</scope>
    <source>
        <tissue evidence="2">Shoot tissue taken approximately 20 cm above the soil surface</tissue>
    </source>
</reference>
<accession>A0A0A9ADL7</accession>
<dbReference type="AlphaFoldDB" id="A0A0A9ADL7"/>
<dbReference type="EMBL" id="GBRH01248166">
    <property type="protein sequence ID" value="JAD49729.1"/>
    <property type="molecule type" value="Transcribed_RNA"/>
</dbReference>
<protein>
    <recommendedName>
        <fullName evidence="3">Secreted protein</fullName>
    </recommendedName>
</protein>
<evidence type="ECO:0000256" key="1">
    <source>
        <dbReference type="SAM" id="SignalP"/>
    </source>
</evidence>
<evidence type="ECO:0008006" key="3">
    <source>
        <dbReference type="Google" id="ProtNLM"/>
    </source>
</evidence>
<name>A0A0A9ADL7_ARUDO</name>
<proteinExistence type="predicted"/>
<feature type="signal peptide" evidence="1">
    <location>
        <begin position="1"/>
        <end position="26"/>
    </location>
</feature>
<reference evidence="2" key="2">
    <citation type="journal article" date="2015" name="Data Brief">
        <title>Shoot transcriptome of the giant reed, Arundo donax.</title>
        <authorList>
            <person name="Barrero R.A."/>
            <person name="Guerrero F.D."/>
            <person name="Moolhuijzen P."/>
            <person name="Goolsby J.A."/>
            <person name="Tidwell J."/>
            <person name="Bellgard S.E."/>
            <person name="Bellgard M.I."/>
        </authorList>
    </citation>
    <scope>NUCLEOTIDE SEQUENCE</scope>
    <source>
        <tissue evidence="2">Shoot tissue taken approximately 20 cm above the soil surface</tissue>
    </source>
</reference>